<dbReference type="AlphaFoldDB" id="S8AMH9"/>
<sequence length="400" mass="45784">MATATSGEADQRIYDLAEDCEHLFEELLLVLSGVSDKEHRVVLEHQQRFDRWAGFLGVFAAWQTSLDSRLRNTPDIRDLVVQLLGTLKRNLQHALNFEISKGTQPKLEDTDVEERPDESERVADISKTTQAALNGVNGSLDRLHRLGIAIRKASTSDLASRVNAFAQKASKTDDDYVFFERVVPLVLKGLYPDISDSLLDQLVQSVTFRRRRLLYQQKHQKKLKTRRRPRPARERPVELEPMRNHEIAIETRSAFAPSDVLGVRQFSNVLQSDSRTIGVSTVTHPSALDIQHFRLYHNETAAEEAVSGPPTATSIAHGNPYPRAPKLKHGAKHVQCQWCSKKLEVPEEETEWTLKWRSHFKEDLEPYVCISDECADELRYFVSLRSWCKHMDEAHTINWT</sequence>
<organism evidence="1 2">
    <name type="scientific">Dactylellina haptotyla (strain CBS 200.50)</name>
    <name type="common">Nematode-trapping fungus</name>
    <name type="synonym">Monacrosporium haptotylum</name>
    <dbReference type="NCBI Taxonomy" id="1284197"/>
    <lineage>
        <taxon>Eukaryota</taxon>
        <taxon>Fungi</taxon>
        <taxon>Dikarya</taxon>
        <taxon>Ascomycota</taxon>
        <taxon>Pezizomycotina</taxon>
        <taxon>Orbiliomycetes</taxon>
        <taxon>Orbiliales</taxon>
        <taxon>Orbiliaceae</taxon>
        <taxon>Dactylellina</taxon>
    </lineage>
</organism>
<dbReference type="HOGENOM" id="CLU_688907_0_0_1"/>
<dbReference type="EMBL" id="AQGS01000057">
    <property type="protein sequence ID" value="EPS44145.1"/>
    <property type="molecule type" value="Genomic_DNA"/>
</dbReference>
<protein>
    <recommendedName>
        <fullName evidence="3">C2H2-type domain-containing protein</fullName>
    </recommendedName>
</protein>
<evidence type="ECO:0000313" key="1">
    <source>
        <dbReference type="EMBL" id="EPS44145.1"/>
    </source>
</evidence>
<keyword evidence="2" id="KW-1185">Reference proteome</keyword>
<reference evidence="2" key="2">
    <citation type="submission" date="2013-04" db="EMBL/GenBank/DDBJ databases">
        <title>Genomic mechanisms accounting for the adaptation to parasitism in nematode-trapping fungi.</title>
        <authorList>
            <person name="Ahren D.G."/>
        </authorList>
    </citation>
    <scope>NUCLEOTIDE SEQUENCE [LARGE SCALE GENOMIC DNA]</scope>
    <source>
        <strain evidence="2">CBS 200.50</strain>
    </source>
</reference>
<dbReference type="PANTHER" id="PTHR35391:SF5">
    <property type="entry name" value="DUF6590 DOMAIN-CONTAINING PROTEIN"/>
    <property type="match status" value="1"/>
</dbReference>
<dbReference type="OMA" id="DISPYTC"/>
<dbReference type="PANTHER" id="PTHR35391">
    <property type="entry name" value="C2H2-TYPE DOMAIN-CONTAINING PROTEIN-RELATED"/>
    <property type="match status" value="1"/>
</dbReference>
<name>S8AMH9_DACHA</name>
<gene>
    <name evidence="1" type="ORF">H072_1880</name>
</gene>
<dbReference type="STRING" id="1284197.S8AMH9"/>
<reference evidence="1 2" key="1">
    <citation type="journal article" date="2013" name="PLoS Genet.">
        <title>Genomic mechanisms accounting for the adaptation to parasitism in nematode-trapping fungi.</title>
        <authorList>
            <person name="Meerupati T."/>
            <person name="Andersson K.M."/>
            <person name="Friman E."/>
            <person name="Kumar D."/>
            <person name="Tunlid A."/>
            <person name="Ahren D."/>
        </authorList>
    </citation>
    <scope>NUCLEOTIDE SEQUENCE [LARGE SCALE GENOMIC DNA]</scope>
    <source>
        <strain evidence="1 2">CBS 200.50</strain>
    </source>
</reference>
<dbReference type="OrthoDB" id="163438at2759"/>
<dbReference type="Proteomes" id="UP000015100">
    <property type="component" value="Unassembled WGS sequence"/>
</dbReference>
<evidence type="ECO:0000313" key="2">
    <source>
        <dbReference type="Proteomes" id="UP000015100"/>
    </source>
</evidence>
<evidence type="ECO:0008006" key="3">
    <source>
        <dbReference type="Google" id="ProtNLM"/>
    </source>
</evidence>
<accession>S8AMH9</accession>
<comment type="caution">
    <text evidence="1">The sequence shown here is derived from an EMBL/GenBank/DDBJ whole genome shotgun (WGS) entry which is preliminary data.</text>
</comment>
<proteinExistence type="predicted"/>